<evidence type="ECO:0000313" key="2">
    <source>
        <dbReference type="EMBL" id="UOE43178.1"/>
    </source>
</evidence>
<organism evidence="2 3">
    <name type="scientific">Agromyces larvae</name>
    <dbReference type="NCBI Taxonomy" id="2929802"/>
    <lineage>
        <taxon>Bacteria</taxon>
        <taxon>Bacillati</taxon>
        <taxon>Actinomycetota</taxon>
        <taxon>Actinomycetes</taxon>
        <taxon>Micrococcales</taxon>
        <taxon>Microbacteriaceae</taxon>
        <taxon>Agromyces</taxon>
    </lineage>
</organism>
<gene>
    <name evidence="2" type="ORF">MTO99_13405</name>
</gene>
<feature type="signal peptide" evidence="1">
    <location>
        <begin position="1"/>
        <end position="33"/>
    </location>
</feature>
<dbReference type="RefSeq" id="WP_243554141.1">
    <property type="nucleotide sequence ID" value="NZ_CP094528.1"/>
</dbReference>
<dbReference type="Proteomes" id="UP000832097">
    <property type="component" value="Chromosome"/>
</dbReference>
<feature type="chain" id="PRO_5046014419" description="Lactococcin 972 family bacteriocin" evidence="1">
    <location>
        <begin position="34"/>
        <end position="113"/>
    </location>
</feature>
<evidence type="ECO:0000313" key="3">
    <source>
        <dbReference type="Proteomes" id="UP000832097"/>
    </source>
</evidence>
<keyword evidence="1" id="KW-0732">Signal</keyword>
<sequence>MRKNSTKRLGIIGASSVGLALAAVVASAAPAFAGEWLFGIKSCDPGTPYIHTESYGSGQVTHAHERPNDYYSTKTWNNYTYAQNRVYNSLNGYVLSASVAGASTTWASIYCDV</sequence>
<proteinExistence type="predicted"/>
<name>A0ABY4BVD4_9MICO</name>
<accession>A0ABY4BVD4</accession>
<protein>
    <recommendedName>
        <fullName evidence="4">Lactococcin 972 family bacteriocin</fullName>
    </recommendedName>
</protein>
<evidence type="ECO:0000256" key="1">
    <source>
        <dbReference type="SAM" id="SignalP"/>
    </source>
</evidence>
<keyword evidence="3" id="KW-1185">Reference proteome</keyword>
<reference evidence="2 3" key="1">
    <citation type="submission" date="2022-03" db="EMBL/GenBank/DDBJ databases">
        <title>Mucilaginibacter sp. isolated from the gut of Protaetia brevitarsis seulensis larvae.</title>
        <authorList>
            <person name="Won M."/>
            <person name="Kim S.-J."/>
            <person name="Kwon S.-W."/>
        </authorList>
    </citation>
    <scope>NUCLEOTIDE SEQUENCE [LARGE SCALE GENOMIC DNA]</scope>
    <source>
        <strain evidence="2 3">CFWR-12</strain>
    </source>
</reference>
<dbReference type="EMBL" id="CP094528">
    <property type="protein sequence ID" value="UOE43178.1"/>
    <property type="molecule type" value="Genomic_DNA"/>
</dbReference>
<evidence type="ECO:0008006" key="4">
    <source>
        <dbReference type="Google" id="ProtNLM"/>
    </source>
</evidence>